<dbReference type="PANTHER" id="PTHR43792:SF8">
    <property type="entry name" value="[RIBOSOMAL PROTEIN US5]-ALANINE N-ACETYLTRANSFERASE"/>
    <property type="match status" value="1"/>
</dbReference>
<evidence type="ECO:0000256" key="1">
    <source>
        <dbReference type="ARBA" id="ARBA00022679"/>
    </source>
</evidence>
<proteinExistence type="inferred from homology"/>
<name>A0ABV2M4D7_9FIRM</name>
<comment type="similarity">
    <text evidence="3">Belongs to the acetyltransferase family. RimJ subfamily.</text>
</comment>
<accession>A0ABV2M4D7</accession>
<dbReference type="RefSeq" id="WP_257464507.1">
    <property type="nucleotide sequence ID" value="NZ_JANJZT010000009.1"/>
</dbReference>
<keyword evidence="2" id="KW-0012">Acyltransferase</keyword>
<dbReference type="InterPro" id="IPR000182">
    <property type="entry name" value="GNAT_dom"/>
</dbReference>
<keyword evidence="6" id="KW-1185">Reference proteome</keyword>
<keyword evidence="1" id="KW-0808">Transferase</keyword>
<reference evidence="5 6" key="1">
    <citation type="submission" date="2024-06" db="EMBL/GenBank/DDBJ databases">
        <title>Genomic Encyclopedia of Type Strains, Phase IV (KMG-IV): sequencing the most valuable type-strain genomes for metagenomic binning, comparative biology and taxonomic classification.</title>
        <authorList>
            <person name="Goeker M."/>
        </authorList>
    </citation>
    <scope>NUCLEOTIDE SEQUENCE [LARGE SCALE GENOMIC DNA]</scope>
    <source>
        <strain evidence="5 6">DSM 29492</strain>
    </source>
</reference>
<evidence type="ECO:0000256" key="3">
    <source>
        <dbReference type="ARBA" id="ARBA00038502"/>
    </source>
</evidence>
<evidence type="ECO:0000313" key="6">
    <source>
        <dbReference type="Proteomes" id="UP001549106"/>
    </source>
</evidence>
<protein>
    <submittedName>
        <fullName evidence="5">RimJ/RimL family protein N-acetyltransferase</fullName>
    </submittedName>
</protein>
<comment type="caution">
    <text evidence="5">The sequence shown here is derived from an EMBL/GenBank/DDBJ whole genome shotgun (WGS) entry which is preliminary data.</text>
</comment>
<evidence type="ECO:0000313" key="5">
    <source>
        <dbReference type="EMBL" id="MET3750347.1"/>
    </source>
</evidence>
<dbReference type="PANTHER" id="PTHR43792">
    <property type="entry name" value="GNAT FAMILY, PUTATIVE (AFU_ORTHOLOGUE AFUA_3G00765)-RELATED-RELATED"/>
    <property type="match status" value="1"/>
</dbReference>
<dbReference type="PROSITE" id="PS51186">
    <property type="entry name" value="GNAT"/>
    <property type="match status" value="1"/>
</dbReference>
<evidence type="ECO:0000256" key="2">
    <source>
        <dbReference type="ARBA" id="ARBA00023315"/>
    </source>
</evidence>
<organism evidence="5 6">
    <name type="scientific">Blautia caecimuris</name>
    <dbReference type="NCBI Taxonomy" id="1796615"/>
    <lineage>
        <taxon>Bacteria</taxon>
        <taxon>Bacillati</taxon>
        <taxon>Bacillota</taxon>
        <taxon>Clostridia</taxon>
        <taxon>Lachnospirales</taxon>
        <taxon>Lachnospiraceae</taxon>
        <taxon>Blautia</taxon>
    </lineage>
</organism>
<dbReference type="Gene3D" id="3.40.630.30">
    <property type="match status" value="1"/>
</dbReference>
<dbReference type="InterPro" id="IPR051531">
    <property type="entry name" value="N-acetyltransferase"/>
</dbReference>
<dbReference type="SUPFAM" id="SSF55729">
    <property type="entry name" value="Acyl-CoA N-acyltransferases (Nat)"/>
    <property type="match status" value="1"/>
</dbReference>
<dbReference type="Proteomes" id="UP001549106">
    <property type="component" value="Unassembled WGS sequence"/>
</dbReference>
<gene>
    <name evidence="5" type="ORF">ABID24_001593</name>
</gene>
<evidence type="ECO:0000259" key="4">
    <source>
        <dbReference type="PROSITE" id="PS51186"/>
    </source>
</evidence>
<sequence length="181" mass="20708">MLETNRLILRHWVESDAESLYEYAKDPEVGPIAGWPPHKDINESLSVIKNVFTGAECYAICEKGSDRAIGAVELKLNGHTDMTERDDECELGYWLGKPFWGRGYMPEAVKTLLRHGFETLGMTTIWCGYYDGNNKSKRVQEKVGFVYHHTCNEVPVPLMNEIRVGHTNFMTKESWESKYGV</sequence>
<feature type="domain" description="N-acetyltransferase" evidence="4">
    <location>
        <begin position="7"/>
        <end position="163"/>
    </location>
</feature>
<dbReference type="EMBL" id="JBEPMJ010000009">
    <property type="protein sequence ID" value="MET3750347.1"/>
    <property type="molecule type" value="Genomic_DNA"/>
</dbReference>
<dbReference type="Pfam" id="PF13302">
    <property type="entry name" value="Acetyltransf_3"/>
    <property type="match status" value="1"/>
</dbReference>
<dbReference type="InterPro" id="IPR016181">
    <property type="entry name" value="Acyl_CoA_acyltransferase"/>
</dbReference>